<reference evidence="2 3" key="1">
    <citation type="submission" date="2015-08" db="EMBL/GenBank/DDBJ databases">
        <title>Complete genome sequence of Rufibacter tibetensis strain 1351t, a radiation-resistant bacterium from tibet plateau.</title>
        <authorList>
            <person name="Dai J."/>
        </authorList>
    </citation>
    <scope>NUCLEOTIDE SEQUENCE [LARGE SCALE GENOMIC DNA]</scope>
    <source>
        <strain evidence="2 3">1351</strain>
    </source>
</reference>
<dbReference type="PATRIC" id="fig|512763.3.peg.821"/>
<feature type="signal peptide" evidence="1">
    <location>
        <begin position="1"/>
        <end position="29"/>
    </location>
</feature>
<evidence type="ECO:0008006" key="4">
    <source>
        <dbReference type="Google" id="ProtNLM"/>
    </source>
</evidence>
<dbReference type="Pfam" id="PF13852">
    <property type="entry name" value="DUF4197"/>
    <property type="match status" value="1"/>
</dbReference>
<dbReference type="AlphaFoldDB" id="A0A0P0CMN4"/>
<sequence>MYARIKKLVSPAFVLGSFLLVGVTSCTTAQIEQTLGAVAQQTGQVGQTGALTQSEVASGLKQALSQGINKGATQASQTDGFYKNSLIRIPFPPDVQRVENTLRSVGLGSEVDKFILTLNRGAEDAAKSAAPIFLNAIKQLTFSDVWNILRGERDAATQYLKRTTTSQLTSAFSPIMRQSLDKVNATRYYADLVNRYNQIPLVKKADPNLESYATQKAIDGLFTLVAQEEANIRENPIARTTELLKRVFGSR</sequence>
<evidence type="ECO:0000313" key="3">
    <source>
        <dbReference type="Proteomes" id="UP000061382"/>
    </source>
</evidence>
<accession>A0A0P0CMN4</accession>
<proteinExistence type="predicted"/>
<gene>
    <name evidence="2" type="ORF">DC20_03680</name>
</gene>
<dbReference type="PROSITE" id="PS51257">
    <property type="entry name" value="PROKAR_LIPOPROTEIN"/>
    <property type="match status" value="1"/>
</dbReference>
<dbReference type="STRING" id="512763.DC20_03680"/>
<organism evidence="2 3">
    <name type="scientific">Rufibacter tibetensis</name>
    <dbReference type="NCBI Taxonomy" id="512763"/>
    <lineage>
        <taxon>Bacteria</taxon>
        <taxon>Pseudomonadati</taxon>
        <taxon>Bacteroidota</taxon>
        <taxon>Cytophagia</taxon>
        <taxon>Cytophagales</taxon>
        <taxon>Hymenobacteraceae</taxon>
        <taxon>Rufibacter</taxon>
    </lineage>
</organism>
<name>A0A0P0CMN4_9BACT</name>
<dbReference type="RefSeq" id="WP_062542598.1">
    <property type="nucleotide sequence ID" value="NZ_CP012643.1"/>
</dbReference>
<dbReference type="InterPro" id="IPR025245">
    <property type="entry name" value="DUF4197"/>
</dbReference>
<dbReference type="Proteomes" id="UP000061382">
    <property type="component" value="Chromosome"/>
</dbReference>
<dbReference type="KEGG" id="rti:DC20_03680"/>
<protein>
    <recommendedName>
        <fullName evidence="4">DUF4197 domain-containing protein</fullName>
    </recommendedName>
</protein>
<keyword evidence="1" id="KW-0732">Signal</keyword>
<feature type="chain" id="PRO_5006042701" description="DUF4197 domain-containing protein" evidence="1">
    <location>
        <begin position="30"/>
        <end position="251"/>
    </location>
</feature>
<dbReference type="EMBL" id="CP012643">
    <property type="protein sequence ID" value="ALI98244.1"/>
    <property type="molecule type" value="Genomic_DNA"/>
</dbReference>
<evidence type="ECO:0000256" key="1">
    <source>
        <dbReference type="SAM" id="SignalP"/>
    </source>
</evidence>
<dbReference type="OrthoDB" id="5292580at2"/>
<keyword evidence="3" id="KW-1185">Reference proteome</keyword>
<evidence type="ECO:0000313" key="2">
    <source>
        <dbReference type="EMBL" id="ALI98244.1"/>
    </source>
</evidence>